<dbReference type="InterPro" id="IPR043502">
    <property type="entry name" value="DNA/RNA_pol_sf"/>
</dbReference>
<feature type="domain" description="Integrase catalytic" evidence="3">
    <location>
        <begin position="844"/>
        <end position="1008"/>
    </location>
</feature>
<dbReference type="Gene3D" id="3.30.70.270">
    <property type="match status" value="2"/>
</dbReference>
<organism evidence="4 5">
    <name type="scientific">Periconia digitata</name>
    <dbReference type="NCBI Taxonomy" id="1303443"/>
    <lineage>
        <taxon>Eukaryota</taxon>
        <taxon>Fungi</taxon>
        <taxon>Dikarya</taxon>
        <taxon>Ascomycota</taxon>
        <taxon>Pezizomycotina</taxon>
        <taxon>Dothideomycetes</taxon>
        <taxon>Pleosporomycetidae</taxon>
        <taxon>Pleosporales</taxon>
        <taxon>Massarineae</taxon>
        <taxon>Periconiaceae</taxon>
        <taxon>Periconia</taxon>
    </lineage>
</organism>
<dbReference type="EMBL" id="CAOQHR010000012">
    <property type="protein sequence ID" value="CAI6342054.1"/>
    <property type="molecule type" value="Genomic_DNA"/>
</dbReference>
<gene>
    <name evidence="4" type="ORF">PDIGIT_LOCUS15256</name>
</gene>
<dbReference type="InterPro" id="IPR041577">
    <property type="entry name" value="RT_RNaseH_2"/>
</dbReference>
<keyword evidence="5" id="KW-1185">Reference proteome</keyword>
<dbReference type="PANTHER" id="PTHR37984:SF5">
    <property type="entry name" value="PROTEIN NYNRIN-LIKE"/>
    <property type="match status" value="1"/>
</dbReference>
<dbReference type="Gene3D" id="3.30.420.10">
    <property type="entry name" value="Ribonuclease H-like superfamily/Ribonuclease H"/>
    <property type="match status" value="1"/>
</dbReference>
<evidence type="ECO:0000313" key="5">
    <source>
        <dbReference type="Proteomes" id="UP001152607"/>
    </source>
</evidence>
<dbReference type="Pfam" id="PF17919">
    <property type="entry name" value="RT_RNaseH_2"/>
    <property type="match status" value="1"/>
</dbReference>
<dbReference type="InterPro" id="IPR036397">
    <property type="entry name" value="RNaseH_sf"/>
</dbReference>
<dbReference type="Pfam" id="PF17921">
    <property type="entry name" value="Integrase_H2C2"/>
    <property type="match status" value="1"/>
</dbReference>
<dbReference type="SUPFAM" id="SSF56672">
    <property type="entry name" value="DNA/RNA polymerases"/>
    <property type="match status" value="1"/>
</dbReference>
<dbReference type="InterPro" id="IPR000477">
    <property type="entry name" value="RT_dom"/>
</dbReference>
<dbReference type="InterPro" id="IPR050951">
    <property type="entry name" value="Retrovirus_Pol_polyprotein"/>
</dbReference>
<dbReference type="GO" id="GO:0003824">
    <property type="term" value="F:catalytic activity"/>
    <property type="evidence" value="ECO:0007669"/>
    <property type="project" value="UniProtKB-KW"/>
</dbReference>
<keyword evidence="1" id="KW-0694">RNA-binding</keyword>
<reference evidence="4" key="1">
    <citation type="submission" date="2023-01" db="EMBL/GenBank/DDBJ databases">
        <authorList>
            <person name="Van Ghelder C."/>
            <person name="Rancurel C."/>
        </authorList>
    </citation>
    <scope>NUCLEOTIDE SEQUENCE</scope>
    <source>
        <strain evidence="4">CNCM I-4278</strain>
    </source>
</reference>
<dbReference type="GO" id="GO:0005634">
    <property type="term" value="C:nucleus"/>
    <property type="evidence" value="ECO:0007669"/>
    <property type="project" value="UniProtKB-ARBA"/>
</dbReference>
<dbReference type="CDD" id="cd09274">
    <property type="entry name" value="RNase_HI_RT_Ty3"/>
    <property type="match status" value="1"/>
</dbReference>
<dbReference type="GO" id="GO:0003723">
    <property type="term" value="F:RNA binding"/>
    <property type="evidence" value="ECO:0007669"/>
    <property type="project" value="UniProtKB-KW"/>
</dbReference>
<dbReference type="SUPFAM" id="SSF53098">
    <property type="entry name" value="Ribonuclease H-like"/>
    <property type="match status" value="1"/>
</dbReference>
<dbReference type="PROSITE" id="PS50994">
    <property type="entry name" value="INTEGRASE"/>
    <property type="match status" value="1"/>
</dbReference>
<dbReference type="InterPro" id="IPR041588">
    <property type="entry name" value="Integrase_H2C2"/>
</dbReference>
<sequence length="1243" mass="143075">MKELEKSSGRDVRMTRKELQQIMDKAAEIGEAEQWMSYFTNSIESEKAFAAVQEYLLQEEERMNAMGLGPMELRELVRQNQRQAIRKTHFRKPNRTTEGFEVATMHKKVADKIRPVDEPRVSTEQELGNPQWRAAAIERQMLRESLRGPDIGPMDHLFESRHASFPRGQRLDPERMRSIHFGNQLSPQEVDMFKQMLLNREAAIAFTFRESGRIHPEVSPPYKIHTKPHTAWQANSFKPPKSAEQEVLKMLKERIDKLVLEQCDSQYRNSWFLVAKKDGGHRLIMNAIKYNAVTIRDAALPPCADDFSEYYAGCKILTLVDFFSGYDQMLLAKESRDMTAFQTMLGLLRCCTLPMGATNAPAAFLRVILLMLSERYPHDCRPFIDDVCCGGSKDDYGGKEALPGIRQFVLEHAQQVDRVLADIERAGSAVSGKKCYFGWDRIEVVGYEVDAEGRHPQLKKIEKIVNWPAPRNPKEVRMFVGIVVYYRIWIFCFALVAKPLFQLMRKDIEFAWTHEHQEAMDKLKTAITTAPALVTLDYSEGHGEIILGTDGSGDGAGCLLEQVGRDGLRHPVRYESCLWSADERKWHSTKLECRALLWALKKCRYYLYGVHFVVETDAQTLIAQLNRTSSETPGSLMNRWLAAIMMWDFDIRHVKGKKNVIPDALSRMPQDDDFEPPMEPDDDLEAFLDHTLSEHVAVEINGAFLAAAGERTEAAGRYLDEWYSEESEQIAQYLTTLRTPRGMDPRKARAWRKNALTFFAKDGHLFKKSSRNMAIRRVVDHPSLRVLLIWEIHRQIGHRGINAVATVIAQRYHWRNIWEDTKRTLRQCESCQMLDTKRTKDMMINSRTFALWEHVYVDVVHMPREGAFRYLVVAREALSGWPEARALKRNNAHAIAKFLYEDIICRWSMVRQISVDGGPEFGDVARMLLEVYKIRRLQSSAYNPQAMGMIESGHKPIKKALASLSGKWTDNLPTVLMADRCSVHEPTGYAPLQLVTGQNPILPVEMEIPTWQTLPFGRVRTRADLLAIRAAQLDLRDRHMKLATARTMRLRARKKEYWDATQEIEHDNYKKGDLVLLWNSQQNDFDRSTNKKLSKKWLGPYKIHDVNPDRNYYRLAELDGVPFRNPTPGYRIKRFVQRDPENVAREDLARTLLNKEGDAAASSDEDADGPLFEDEELPEDIQAQQLRETSEGLQYREVDPGYVHRTTVRVMIPDRRAQVAHAILVATTEPRLGFLPSYFHPRG</sequence>
<evidence type="ECO:0000256" key="2">
    <source>
        <dbReference type="ARBA" id="ARBA00023268"/>
    </source>
</evidence>
<dbReference type="InterPro" id="IPR043128">
    <property type="entry name" value="Rev_trsase/Diguanyl_cyclase"/>
</dbReference>
<dbReference type="FunFam" id="3.30.70.270:FF:000020">
    <property type="entry name" value="Transposon Tf2-6 polyprotein-like Protein"/>
    <property type="match status" value="1"/>
</dbReference>
<dbReference type="AlphaFoldDB" id="A0A9W4UUF6"/>
<proteinExistence type="predicted"/>
<dbReference type="PANTHER" id="PTHR37984">
    <property type="entry name" value="PROTEIN CBG26694"/>
    <property type="match status" value="1"/>
</dbReference>
<dbReference type="OrthoDB" id="5425374at2759"/>
<dbReference type="Gene3D" id="3.10.10.10">
    <property type="entry name" value="HIV Type 1 Reverse Transcriptase, subunit A, domain 1"/>
    <property type="match status" value="1"/>
</dbReference>
<evidence type="ECO:0000259" key="3">
    <source>
        <dbReference type="PROSITE" id="PS50994"/>
    </source>
</evidence>
<comment type="caution">
    <text evidence="4">The sequence shown here is derived from an EMBL/GenBank/DDBJ whole genome shotgun (WGS) entry which is preliminary data.</text>
</comment>
<keyword evidence="2" id="KW-0511">Multifunctional enzyme</keyword>
<evidence type="ECO:0000256" key="1">
    <source>
        <dbReference type="ARBA" id="ARBA00022884"/>
    </source>
</evidence>
<dbReference type="InterPro" id="IPR012337">
    <property type="entry name" value="RNaseH-like_sf"/>
</dbReference>
<accession>A0A9W4UUF6</accession>
<dbReference type="Gene3D" id="1.10.340.70">
    <property type="match status" value="1"/>
</dbReference>
<dbReference type="InterPro" id="IPR001584">
    <property type="entry name" value="Integrase_cat-core"/>
</dbReference>
<dbReference type="Proteomes" id="UP001152607">
    <property type="component" value="Unassembled WGS sequence"/>
</dbReference>
<protein>
    <recommendedName>
        <fullName evidence="3">Integrase catalytic domain-containing protein</fullName>
    </recommendedName>
</protein>
<dbReference type="GO" id="GO:0015074">
    <property type="term" value="P:DNA integration"/>
    <property type="evidence" value="ECO:0007669"/>
    <property type="project" value="InterPro"/>
</dbReference>
<evidence type="ECO:0000313" key="4">
    <source>
        <dbReference type="EMBL" id="CAI6342054.1"/>
    </source>
</evidence>
<dbReference type="CDD" id="cd01647">
    <property type="entry name" value="RT_LTR"/>
    <property type="match status" value="1"/>
</dbReference>
<dbReference type="Pfam" id="PF00078">
    <property type="entry name" value="RVT_1"/>
    <property type="match status" value="1"/>
</dbReference>
<name>A0A9W4UUF6_9PLEO</name>